<evidence type="ECO:0008006" key="3">
    <source>
        <dbReference type="Google" id="ProtNLM"/>
    </source>
</evidence>
<reference evidence="2" key="1">
    <citation type="journal article" date="2019" name="Sci. Rep.">
        <title>Draft genome of Tanacetum cinerariifolium, the natural source of mosquito coil.</title>
        <authorList>
            <person name="Yamashiro T."/>
            <person name="Shiraishi A."/>
            <person name="Satake H."/>
            <person name="Nakayama K."/>
        </authorList>
    </citation>
    <scope>NUCLEOTIDE SEQUENCE</scope>
</reference>
<proteinExistence type="predicted"/>
<dbReference type="EMBL" id="BKCJ010009588">
    <property type="protein sequence ID" value="GEU87662.1"/>
    <property type="molecule type" value="Genomic_DNA"/>
</dbReference>
<feature type="compositionally biased region" description="Basic residues" evidence="1">
    <location>
        <begin position="428"/>
        <end position="437"/>
    </location>
</feature>
<evidence type="ECO:0000313" key="2">
    <source>
        <dbReference type="EMBL" id="GEU87662.1"/>
    </source>
</evidence>
<feature type="compositionally biased region" description="Polar residues" evidence="1">
    <location>
        <begin position="412"/>
        <end position="426"/>
    </location>
</feature>
<gene>
    <name evidence="2" type="ORF">Tci_059640</name>
</gene>
<accession>A0A6L2NRH7</accession>
<comment type="caution">
    <text evidence="2">The sequence shown here is derived from an EMBL/GenBank/DDBJ whole genome shotgun (WGS) entry which is preliminary data.</text>
</comment>
<organism evidence="2">
    <name type="scientific">Tanacetum cinerariifolium</name>
    <name type="common">Dalmatian daisy</name>
    <name type="synonym">Chrysanthemum cinerariifolium</name>
    <dbReference type="NCBI Taxonomy" id="118510"/>
    <lineage>
        <taxon>Eukaryota</taxon>
        <taxon>Viridiplantae</taxon>
        <taxon>Streptophyta</taxon>
        <taxon>Embryophyta</taxon>
        <taxon>Tracheophyta</taxon>
        <taxon>Spermatophyta</taxon>
        <taxon>Magnoliopsida</taxon>
        <taxon>eudicotyledons</taxon>
        <taxon>Gunneridae</taxon>
        <taxon>Pentapetalae</taxon>
        <taxon>asterids</taxon>
        <taxon>campanulids</taxon>
        <taxon>Asterales</taxon>
        <taxon>Asteraceae</taxon>
        <taxon>Asteroideae</taxon>
        <taxon>Anthemideae</taxon>
        <taxon>Anthemidinae</taxon>
        <taxon>Tanacetum</taxon>
    </lineage>
</organism>
<feature type="compositionally biased region" description="Polar residues" evidence="1">
    <location>
        <begin position="393"/>
        <end position="404"/>
    </location>
</feature>
<evidence type="ECO:0000256" key="1">
    <source>
        <dbReference type="SAM" id="MobiDB-lite"/>
    </source>
</evidence>
<protein>
    <recommendedName>
        <fullName evidence="3">Integrase, catalytic region, zinc finger, CCHC-type, peptidase aspartic, catalytic</fullName>
    </recommendedName>
</protein>
<dbReference type="AlphaFoldDB" id="A0A6L2NRH7"/>
<name>A0A6L2NRH7_TANCI</name>
<sequence>MPYPEDISDPTTAMNMAVVLMAKAFKLNYSTPTNNNHRISSNPHNRQIAQPGMNMGQDRQMQMIGGDIDEIEEVNANCILINVISVESSVQHSGGTVEQHPTTVEETRTYFESLYNNLVIEVEKVNMAKSREDVYFSNTSKTASVSNTISKPFSIHDDEFSNDAPSVARKFLYEVKDTIVTLQRVVKQRMNANVNNPSSLVHQDIHKIFYDEIAPIVNQVDARVQNFKNHFVKEAAKFVRYFKSLAKEADDSLDKIMVLEKENDLLLRAVVSYDIMSIVQRPTVVEISDLQTELERTSMNTKFAKHSILGKPPSSSGTKLYYVNPFPKSKVIPKVVETIALSKPVTSNSAPSTKESEIMKNDKVIAPGMFSINPLKTSRVENFMPNKPVKASVRTNPITTSQPHVITKKDVNSNLHSLSSTVIDNTAKTRRPRPRSNTKKDRVTSASKSSCIKHKEVRVEEHHRNLLLPKN</sequence>
<feature type="region of interest" description="Disordered" evidence="1">
    <location>
        <begin position="391"/>
        <end position="452"/>
    </location>
</feature>